<evidence type="ECO:0000256" key="4">
    <source>
        <dbReference type="ARBA" id="ARBA00022980"/>
    </source>
</evidence>
<evidence type="ECO:0000256" key="7">
    <source>
        <dbReference type="HAMAP-Rule" id="MF_00503"/>
    </source>
</evidence>
<evidence type="ECO:0000256" key="2">
    <source>
        <dbReference type="ARBA" id="ARBA00022730"/>
    </source>
</evidence>
<proteinExistence type="inferred from homology"/>
<accession>I4B8K5</accession>
<evidence type="ECO:0000256" key="6">
    <source>
        <dbReference type="ARBA" id="ARBA00035292"/>
    </source>
</evidence>
<dbReference type="SUPFAM" id="SSF55658">
    <property type="entry name" value="L9 N-domain-like"/>
    <property type="match status" value="1"/>
</dbReference>
<dbReference type="OrthoDB" id="9788336at2"/>
<dbReference type="Pfam" id="PF01281">
    <property type="entry name" value="Ribosomal_L9_N"/>
    <property type="match status" value="1"/>
</dbReference>
<dbReference type="InterPro" id="IPR009027">
    <property type="entry name" value="Ribosomal_bL9/RNase_H1_N"/>
</dbReference>
<comment type="similarity">
    <text evidence="1 7">Belongs to the bacterial ribosomal protein bL9 family.</text>
</comment>
<gene>
    <name evidence="7" type="primary">rplI</name>
    <name evidence="10" type="ordered locus">Turpa_2973</name>
</gene>
<name>I4B8K5_TURPD</name>
<dbReference type="STRING" id="869212.Turpa_2973"/>
<dbReference type="AlphaFoldDB" id="I4B8K5"/>
<keyword evidence="4 7" id="KW-0689">Ribosomal protein</keyword>
<dbReference type="HAMAP" id="MF_00503">
    <property type="entry name" value="Ribosomal_bL9"/>
    <property type="match status" value="1"/>
</dbReference>
<dbReference type="PATRIC" id="fig|869212.3.peg.2997"/>
<sequence>MRVILKQDIPTLGRAGDIKEVKDGYARNFLFPRGLVMNATVRSVKEKAFLEQVQARKIAKRKKSAEELAAQLNGKEVTLQAKVGEDNKLFGSITNIQISKQLEAMGFQVDRRSIALDDNIKALGNYKVQIKLHDGVNATIQLHVVAG</sequence>
<reference evidence="10 11" key="1">
    <citation type="submission" date="2012-06" db="EMBL/GenBank/DDBJ databases">
        <title>The complete chromosome of genome of Turneriella parva DSM 21527.</title>
        <authorList>
            <consortium name="US DOE Joint Genome Institute (JGI-PGF)"/>
            <person name="Lucas S."/>
            <person name="Han J."/>
            <person name="Lapidus A."/>
            <person name="Bruce D."/>
            <person name="Goodwin L."/>
            <person name="Pitluck S."/>
            <person name="Peters L."/>
            <person name="Kyrpides N."/>
            <person name="Mavromatis K."/>
            <person name="Ivanova N."/>
            <person name="Mikhailova N."/>
            <person name="Chertkov O."/>
            <person name="Detter J.C."/>
            <person name="Tapia R."/>
            <person name="Han C."/>
            <person name="Land M."/>
            <person name="Hauser L."/>
            <person name="Markowitz V."/>
            <person name="Cheng J.-F."/>
            <person name="Hugenholtz P."/>
            <person name="Woyke T."/>
            <person name="Wu D."/>
            <person name="Gronow S."/>
            <person name="Wellnitz S."/>
            <person name="Brambilla E."/>
            <person name="Klenk H.-P."/>
            <person name="Eisen J.A."/>
        </authorList>
    </citation>
    <scope>NUCLEOTIDE SEQUENCE [LARGE SCALE GENOMIC DNA]</scope>
    <source>
        <strain evidence="11">ATCC BAA-1111 / DSM 21527 / NCTC 11395 / H</strain>
    </source>
</reference>
<dbReference type="InterPro" id="IPR000244">
    <property type="entry name" value="Ribosomal_bL9"/>
</dbReference>
<evidence type="ECO:0000256" key="1">
    <source>
        <dbReference type="ARBA" id="ARBA00010605"/>
    </source>
</evidence>
<dbReference type="GO" id="GO:0006412">
    <property type="term" value="P:translation"/>
    <property type="evidence" value="ECO:0007669"/>
    <property type="project" value="UniProtKB-UniRule"/>
</dbReference>
<keyword evidence="5 7" id="KW-0687">Ribonucleoprotein</keyword>
<dbReference type="NCBIfam" id="TIGR00158">
    <property type="entry name" value="L9"/>
    <property type="match status" value="1"/>
</dbReference>
<dbReference type="GO" id="GO:0003735">
    <property type="term" value="F:structural constituent of ribosome"/>
    <property type="evidence" value="ECO:0007669"/>
    <property type="project" value="InterPro"/>
</dbReference>
<feature type="domain" description="Large ribosomal subunit protein bL9 C-terminal" evidence="9">
    <location>
        <begin position="64"/>
        <end position="146"/>
    </location>
</feature>
<dbReference type="Proteomes" id="UP000006048">
    <property type="component" value="Chromosome"/>
</dbReference>
<feature type="domain" description="Ribosomal protein L9" evidence="8">
    <location>
        <begin position="1"/>
        <end position="46"/>
    </location>
</feature>
<dbReference type="SUPFAM" id="SSF55653">
    <property type="entry name" value="Ribosomal protein L9 C-domain"/>
    <property type="match status" value="1"/>
</dbReference>
<dbReference type="GO" id="GO:0005840">
    <property type="term" value="C:ribosome"/>
    <property type="evidence" value="ECO:0007669"/>
    <property type="project" value="UniProtKB-KW"/>
</dbReference>
<evidence type="ECO:0000313" key="11">
    <source>
        <dbReference type="Proteomes" id="UP000006048"/>
    </source>
</evidence>
<dbReference type="InterPro" id="IPR020069">
    <property type="entry name" value="Ribosomal_bL9_C"/>
</dbReference>
<protein>
    <recommendedName>
        <fullName evidence="6 7">Large ribosomal subunit protein bL9</fullName>
    </recommendedName>
</protein>
<dbReference type="InterPro" id="IPR020594">
    <property type="entry name" value="Ribosomal_bL9_bac/chp"/>
</dbReference>
<dbReference type="GO" id="GO:0019843">
    <property type="term" value="F:rRNA binding"/>
    <property type="evidence" value="ECO:0007669"/>
    <property type="project" value="UniProtKB-UniRule"/>
</dbReference>
<dbReference type="Gene3D" id="3.10.430.100">
    <property type="entry name" value="Ribosomal protein L9, C-terminal domain"/>
    <property type="match status" value="1"/>
</dbReference>
<dbReference type="RefSeq" id="WP_014804113.1">
    <property type="nucleotide sequence ID" value="NC_018020.1"/>
</dbReference>
<keyword evidence="11" id="KW-1185">Reference proteome</keyword>
<dbReference type="InterPro" id="IPR036791">
    <property type="entry name" value="Ribosomal_bL9_C_sf"/>
</dbReference>
<evidence type="ECO:0000256" key="5">
    <source>
        <dbReference type="ARBA" id="ARBA00023274"/>
    </source>
</evidence>
<evidence type="ECO:0000259" key="9">
    <source>
        <dbReference type="Pfam" id="PF03948"/>
    </source>
</evidence>
<evidence type="ECO:0000259" key="8">
    <source>
        <dbReference type="Pfam" id="PF01281"/>
    </source>
</evidence>
<evidence type="ECO:0000313" key="10">
    <source>
        <dbReference type="EMBL" id="AFM13612.1"/>
    </source>
</evidence>
<dbReference type="Gene3D" id="3.40.5.10">
    <property type="entry name" value="Ribosomal protein L9, N-terminal domain"/>
    <property type="match status" value="1"/>
</dbReference>
<dbReference type="Pfam" id="PF03948">
    <property type="entry name" value="Ribosomal_L9_C"/>
    <property type="match status" value="1"/>
</dbReference>
<evidence type="ECO:0000256" key="3">
    <source>
        <dbReference type="ARBA" id="ARBA00022884"/>
    </source>
</evidence>
<dbReference type="InterPro" id="IPR036935">
    <property type="entry name" value="Ribosomal_bL9_N_sf"/>
</dbReference>
<dbReference type="KEGG" id="tpx:Turpa_2973"/>
<dbReference type="PANTHER" id="PTHR21368">
    <property type="entry name" value="50S RIBOSOMAL PROTEIN L9"/>
    <property type="match status" value="1"/>
</dbReference>
<dbReference type="InterPro" id="IPR020070">
    <property type="entry name" value="Ribosomal_bL9_N"/>
</dbReference>
<comment type="function">
    <text evidence="7">Binds to the 23S rRNA.</text>
</comment>
<keyword evidence="3 7" id="KW-0694">RNA-binding</keyword>
<keyword evidence="2 7" id="KW-0699">rRNA-binding</keyword>
<dbReference type="GO" id="GO:1990904">
    <property type="term" value="C:ribonucleoprotein complex"/>
    <property type="evidence" value="ECO:0007669"/>
    <property type="project" value="UniProtKB-KW"/>
</dbReference>
<dbReference type="EMBL" id="CP002959">
    <property type="protein sequence ID" value="AFM13612.1"/>
    <property type="molecule type" value="Genomic_DNA"/>
</dbReference>
<organism evidence="10 11">
    <name type="scientific">Turneriella parva (strain ATCC BAA-1111 / DSM 21527 / NCTC 11395 / H)</name>
    <name type="common">Leptospira parva</name>
    <dbReference type="NCBI Taxonomy" id="869212"/>
    <lineage>
        <taxon>Bacteria</taxon>
        <taxon>Pseudomonadati</taxon>
        <taxon>Spirochaetota</taxon>
        <taxon>Spirochaetia</taxon>
        <taxon>Leptospirales</taxon>
        <taxon>Leptospiraceae</taxon>
        <taxon>Turneriella</taxon>
    </lineage>
</organism>
<dbReference type="HOGENOM" id="CLU_078938_3_0_12"/>